<accession>A0ABV9QCJ9</accession>
<gene>
    <name evidence="2" type="ORF">ACFO6X_05865</name>
</gene>
<dbReference type="EMBL" id="JBHSHJ010000003">
    <property type="protein sequence ID" value="MFC4788511.1"/>
    <property type="molecule type" value="Genomic_DNA"/>
</dbReference>
<keyword evidence="1" id="KW-0472">Membrane</keyword>
<sequence>MQDKATTRCAQPLDWRVGLLAFCTTVLIGSVCTIWALQQLHHSTQQQASQAAQALAHSVAHTLSQQIARAIRIGIPANHIPGLDSYLQRALDQAPGLAYIALRSPNNTTLNTTQLRPAHEEIHAEVQVHGQTVGIVAVGTAPATLTHGLTAIQALSALLVLCMGLLSGWLAARGPGKRLEQQRCQLEMGLQGARLTPAVPLHHTSNALEQALEALAQGQQQQQEQATMLNSYAEELLAVDFDHRMQVRIAQIMAPTGTSTPSGSQDGEA</sequence>
<feature type="transmembrane region" description="Helical" evidence="1">
    <location>
        <begin position="151"/>
        <end position="172"/>
    </location>
</feature>
<reference evidence="3" key="1">
    <citation type="journal article" date="2019" name="Int. J. Syst. Evol. Microbiol.">
        <title>The Global Catalogue of Microorganisms (GCM) 10K type strain sequencing project: providing services to taxonomists for standard genome sequencing and annotation.</title>
        <authorList>
            <consortium name="The Broad Institute Genomics Platform"/>
            <consortium name="The Broad Institute Genome Sequencing Center for Infectious Disease"/>
            <person name="Wu L."/>
            <person name="Ma J."/>
        </authorList>
    </citation>
    <scope>NUCLEOTIDE SEQUENCE [LARGE SCALE GENOMIC DNA]</scope>
    <source>
        <strain evidence="3">CCUG 49452</strain>
    </source>
</reference>
<keyword evidence="3" id="KW-1185">Reference proteome</keyword>
<keyword evidence="1" id="KW-1133">Transmembrane helix</keyword>
<dbReference type="Proteomes" id="UP001596001">
    <property type="component" value="Unassembled WGS sequence"/>
</dbReference>
<comment type="caution">
    <text evidence="2">The sequence shown here is derived from an EMBL/GenBank/DDBJ whole genome shotgun (WGS) entry which is preliminary data.</text>
</comment>
<evidence type="ECO:0000256" key="1">
    <source>
        <dbReference type="SAM" id="Phobius"/>
    </source>
</evidence>
<protein>
    <submittedName>
        <fullName evidence="2">Uncharacterized protein</fullName>
    </submittedName>
</protein>
<name>A0ABV9QCJ9_9BURK</name>
<dbReference type="RefSeq" id="WP_382431007.1">
    <property type="nucleotide sequence ID" value="NZ_JBHSHJ010000003.1"/>
</dbReference>
<proteinExistence type="predicted"/>
<organism evidence="2 3">
    <name type="scientific">Giesbergeria sinuosa</name>
    <dbReference type="NCBI Taxonomy" id="80883"/>
    <lineage>
        <taxon>Bacteria</taxon>
        <taxon>Pseudomonadati</taxon>
        <taxon>Pseudomonadota</taxon>
        <taxon>Betaproteobacteria</taxon>
        <taxon>Burkholderiales</taxon>
        <taxon>Comamonadaceae</taxon>
        <taxon>Giesbergeria</taxon>
    </lineage>
</organism>
<keyword evidence="1" id="KW-0812">Transmembrane</keyword>
<evidence type="ECO:0000313" key="2">
    <source>
        <dbReference type="EMBL" id="MFC4788511.1"/>
    </source>
</evidence>
<evidence type="ECO:0000313" key="3">
    <source>
        <dbReference type="Proteomes" id="UP001596001"/>
    </source>
</evidence>
<feature type="transmembrane region" description="Helical" evidence="1">
    <location>
        <begin position="17"/>
        <end position="37"/>
    </location>
</feature>